<keyword evidence="8" id="KW-1185">Reference proteome</keyword>
<keyword evidence="7" id="KW-0689">Ribosomal protein</keyword>
<sequence>MAIAPRKRASASTLPIEVQASAKQRLGMAPAAFLRDYWQKRPLLIRGAFADLACPITPEDLAGLACEDGALSRLVLHDRRKDQYALETGPLPEERFASLGERDWTLLVQDVDKWDADVAALKQHYGFLPRWRIDDIMISYAVPGGSVGPHVDQYDVFLMQGLGERRWQIDVDPAAPKTFREGAQLRLLQQFTPSHDWVLGPGDVLYLPPGVPHHGVAETPCLTLSLGMRAPSVNELVTDLADELGAQLTEELRYVDPDLSPASDCAEIDAQALARVRDALAPLLAMDDEALGRWFGRFITAYRNAGTPQPGPRLPSRSKLDDTLAAGGQLGWHPFSRSAWARQGRAALLFVHGEAYPCSLAGAKRLARGDALVGADWNALKPQDRDSAWALLQAGHLILQPARKPRAR</sequence>
<evidence type="ECO:0000256" key="3">
    <source>
        <dbReference type="ARBA" id="ARBA00022964"/>
    </source>
</evidence>
<organism evidence="7 8">
    <name type="scientific">Aquimonas voraii</name>
    <dbReference type="NCBI Taxonomy" id="265719"/>
    <lineage>
        <taxon>Bacteria</taxon>
        <taxon>Pseudomonadati</taxon>
        <taxon>Pseudomonadota</taxon>
        <taxon>Gammaproteobacteria</taxon>
        <taxon>Lysobacterales</taxon>
        <taxon>Lysobacteraceae</taxon>
        <taxon>Aquimonas</taxon>
    </lineage>
</organism>
<dbReference type="RefSeq" id="WP_091238022.1">
    <property type="nucleotide sequence ID" value="NZ_FNAG01000001.1"/>
</dbReference>
<dbReference type="SUPFAM" id="SSF51197">
    <property type="entry name" value="Clavaminate synthase-like"/>
    <property type="match status" value="1"/>
</dbReference>
<dbReference type="Pfam" id="PF20514">
    <property type="entry name" value="WHD_ROXA"/>
    <property type="match status" value="1"/>
</dbReference>
<evidence type="ECO:0000256" key="4">
    <source>
        <dbReference type="ARBA" id="ARBA00023002"/>
    </source>
</evidence>
<evidence type="ECO:0000313" key="8">
    <source>
        <dbReference type="Proteomes" id="UP000199603"/>
    </source>
</evidence>
<dbReference type="PROSITE" id="PS51184">
    <property type="entry name" value="JMJC"/>
    <property type="match status" value="1"/>
</dbReference>
<name>A0A1G6S8A0_9GAMM</name>
<keyword evidence="5" id="KW-0408">Iron</keyword>
<dbReference type="InterPro" id="IPR039994">
    <property type="entry name" value="NO66-like"/>
</dbReference>
<feature type="domain" description="JmjC" evidence="6">
    <location>
        <begin position="117"/>
        <end position="245"/>
    </location>
</feature>
<accession>A0A1G6S8A0</accession>
<dbReference type="Gene3D" id="2.60.120.650">
    <property type="entry name" value="Cupin"/>
    <property type="match status" value="1"/>
</dbReference>
<evidence type="ECO:0000259" key="6">
    <source>
        <dbReference type="PROSITE" id="PS51184"/>
    </source>
</evidence>
<keyword evidence="4" id="KW-0560">Oxidoreductase</keyword>
<dbReference type="PANTHER" id="PTHR13096">
    <property type="entry name" value="MINA53 MYC INDUCED NUCLEAR ANTIGEN"/>
    <property type="match status" value="1"/>
</dbReference>
<dbReference type="GO" id="GO:0016706">
    <property type="term" value="F:2-oxoglutarate-dependent dioxygenase activity"/>
    <property type="evidence" value="ECO:0007669"/>
    <property type="project" value="TreeGrafter"/>
</dbReference>
<evidence type="ECO:0000313" key="7">
    <source>
        <dbReference type="EMBL" id="SDD12395.1"/>
    </source>
</evidence>
<dbReference type="PANTHER" id="PTHR13096:SF8">
    <property type="entry name" value="RIBOSOMAL OXYGENASE 1"/>
    <property type="match status" value="1"/>
</dbReference>
<evidence type="ECO:0000256" key="2">
    <source>
        <dbReference type="ARBA" id="ARBA00022723"/>
    </source>
</evidence>
<proteinExistence type="predicted"/>
<dbReference type="InterPro" id="IPR046799">
    <property type="entry name" value="ROXA-like_wH"/>
</dbReference>
<dbReference type="AlphaFoldDB" id="A0A1G6S8A0"/>
<dbReference type="SMART" id="SM00558">
    <property type="entry name" value="JmjC"/>
    <property type="match status" value="1"/>
</dbReference>
<dbReference type="STRING" id="265719.SAMN04488509_101333"/>
<dbReference type="Pfam" id="PF08007">
    <property type="entry name" value="JmjC_2"/>
    <property type="match status" value="1"/>
</dbReference>
<comment type="cofactor">
    <cofactor evidence="1">
        <name>Fe(2+)</name>
        <dbReference type="ChEBI" id="CHEBI:29033"/>
    </cofactor>
</comment>
<dbReference type="InterPro" id="IPR003347">
    <property type="entry name" value="JmjC_dom"/>
</dbReference>
<dbReference type="GO" id="GO:0005840">
    <property type="term" value="C:ribosome"/>
    <property type="evidence" value="ECO:0007669"/>
    <property type="project" value="UniProtKB-KW"/>
</dbReference>
<dbReference type="EMBL" id="FNAG01000001">
    <property type="protein sequence ID" value="SDD12395.1"/>
    <property type="molecule type" value="Genomic_DNA"/>
</dbReference>
<dbReference type="Gene3D" id="3.40.366.30">
    <property type="entry name" value="50S ribosomal protein L16 arginine hydroxylase, Chain A, Domain 2"/>
    <property type="match status" value="1"/>
</dbReference>
<keyword evidence="2" id="KW-0479">Metal-binding</keyword>
<reference evidence="7 8" key="1">
    <citation type="submission" date="2016-10" db="EMBL/GenBank/DDBJ databases">
        <authorList>
            <person name="de Groot N.N."/>
        </authorList>
    </citation>
    <scope>NUCLEOTIDE SEQUENCE [LARGE SCALE GENOMIC DNA]</scope>
    <source>
        <strain evidence="7 8">DSM 16957</strain>
    </source>
</reference>
<evidence type="ECO:0000256" key="5">
    <source>
        <dbReference type="ARBA" id="ARBA00023004"/>
    </source>
</evidence>
<keyword evidence="3" id="KW-0223">Dioxygenase</keyword>
<protein>
    <submittedName>
        <fullName evidence="7">50S ribosomal protein L16 3-hydroxylase</fullName>
    </submittedName>
</protein>
<dbReference type="OrthoDB" id="9764016at2"/>
<keyword evidence="7" id="KW-0687">Ribonucleoprotein</keyword>
<dbReference type="GO" id="GO:0046872">
    <property type="term" value="F:metal ion binding"/>
    <property type="evidence" value="ECO:0007669"/>
    <property type="project" value="UniProtKB-KW"/>
</dbReference>
<evidence type="ECO:0000256" key="1">
    <source>
        <dbReference type="ARBA" id="ARBA00001954"/>
    </source>
</evidence>
<gene>
    <name evidence="7" type="ORF">SAMN04488509_101333</name>
</gene>
<dbReference type="Proteomes" id="UP000199603">
    <property type="component" value="Unassembled WGS sequence"/>
</dbReference>